<dbReference type="InterPro" id="IPR013783">
    <property type="entry name" value="Ig-like_fold"/>
</dbReference>
<dbReference type="PANTHER" id="PTHR10587:SF133">
    <property type="entry name" value="CHITIN DEACETYLASE 1-RELATED"/>
    <property type="match status" value="1"/>
</dbReference>
<dbReference type="Pfam" id="PF01522">
    <property type="entry name" value="Polysacc_deac_1"/>
    <property type="match status" value="1"/>
</dbReference>
<feature type="chain" id="PRO_5030580772" evidence="3">
    <location>
        <begin position="31"/>
        <end position="602"/>
    </location>
</feature>
<evidence type="ECO:0000256" key="2">
    <source>
        <dbReference type="ARBA" id="ARBA00022801"/>
    </source>
</evidence>
<accession>A0A7W9SVG5</accession>
<dbReference type="GO" id="GO:0046872">
    <property type="term" value="F:metal ion binding"/>
    <property type="evidence" value="ECO:0007669"/>
    <property type="project" value="UniProtKB-KW"/>
</dbReference>
<proteinExistence type="predicted"/>
<keyword evidence="2" id="KW-0378">Hydrolase</keyword>
<sequence length="602" mass="64819">MAREKSPLAAPDCVVAALGVAAFFCASAQAQDTNGSYSDALSEAVGRLESGEHPLARAALARALAVDRNEICGLLAVAALALHTGDARRAESALRQAREQEPENPLTALGLAQARLLLNDRQGAAGFASSDPNLALYVRLLAGDKQVATELGSVTEKEPDPLRLQLAGMSALRAGDDPRGVALLTALLARPEWRACEESRALTLPFVERRMAEGGAAAVEPLSLPEAPANTPTLRGQATLTAGTVPPGTALVTYRVPGNYSATVNSAPYVTSWNTTRLANGLYTLIVTACNSQGEPLNETRRLVRIANGNPSPAHEARVSPELRAALEPRLRALLTPQPSRKAAHYALAEAAVRQKDSAAALAHIESVVAIDPQFRSAYASLKEYNKKYVGIGNGYWRGQTPEKLIALTLDDGPNPLKYRTPAMLDMLRNLNVKVTFFVVGARAEANPDLIRRMDDEGHEIANHSYTHPNLTYLTPDAVRKELCRTSVVVRDITGKRPRFYRPPGGNFNGAIADAASALGMHGAYWTVDGFKFEYAPFRPEDLTDFVLKKVKPGTILLLHNAPDNTILALPEIVKSLRAQGYEFVTMTELVHRSKAATPTKL</sequence>
<feature type="domain" description="NodB homology" evidence="4">
    <location>
        <begin position="404"/>
        <end position="585"/>
    </location>
</feature>
<dbReference type="GO" id="GO:0016810">
    <property type="term" value="F:hydrolase activity, acting on carbon-nitrogen (but not peptide) bonds"/>
    <property type="evidence" value="ECO:0007669"/>
    <property type="project" value="InterPro"/>
</dbReference>
<evidence type="ECO:0000256" key="1">
    <source>
        <dbReference type="ARBA" id="ARBA00022723"/>
    </source>
</evidence>
<organism evidence="5 6">
    <name type="scientific">Armatimonas rosea</name>
    <dbReference type="NCBI Taxonomy" id="685828"/>
    <lineage>
        <taxon>Bacteria</taxon>
        <taxon>Bacillati</taxon>
        <taxon>Armatimonadota</taxon>
        <taxon>Armatimonadia</taxon>
        <taxon>Armatimonadales</taxon>
        <taxon>Armatimonadaceae</taxon>
        <taxon>Armatimonas</taxon>
    </lineage>
</organism>
<dbReference type="GO" id="GO:0005975">
    <property type="term" value="P:carbohydrate metabolic process"/>
    <property type="evidence" value="ECO:0007669"/>
    <property type="project" value="InterPro"/>
</dbReference>
<dbReference type="Gene3D" id="2.60.40.10">
    <property type="entry name" value="Immunoglobulins"/>
    <property type="match status" value="1"/>
</dbReference>
<feature type="signal peptide" evidence="3">
    <location>
        <begin position="1"/>
        <end position="30"/>
    </location>
</feature>
<dbReference type="Gene3D" id="3.20.20.370">
    <property type="entry name" value="Glycoside hydrolase/deacetylase"/>
    <property type="match status" value="1"/>
</dbReference>
<comment type="caution">
    <text evidence="5">The sequence shown here is derived from an EMBL/GenBank/DDBJ whole genome shotgun (WGS) entry which is preliminary data.</text>
</comment>
<evidence type="ECO:0000313" key="6">
    <source>
        <dbReference type="Proteomes" id="UP000520814"/>
    </source>
</evidence>
<dbReference type="SUPFAM" id="SSF88713">
    <property type="entry name" value="Glycoside hydrolase/deacetylase"/>
    <property type="match status" value="1"/>
</dbReference>
<dbReference type="InterPro" id="IPR002509">
    <property type="entry name" value="NODB_dom"/>
</dbReference>
<keyword evidence="1" id="KW-0479">Metal-binding</keyword>
<dbReference type="GO" id="GO:0016020">
    <property type="term" value="C:membrane"/>
    <property type="evidence" value="ECO:0007669"/>
    <property type="project" value="TreeGrafter"/>
</dbReference>
<dbReference type="Proteomes" id="UP000520814">
    <property type="component" value="Unassembled WGS sequence"/>
</dbReference>
<evidence type="ECO:0000313" key="5">
    <source>
        <dbReference type="EMBL" id="MBB6053123.1"/>
    </source>
</evidence>
<dbReference type="PANTHER" id="PTHR10587">
    <property type="entry name" value="GLYCOSYL TRANSFERASE-RELATED"/>
    <property type="match status" value="1"/>
</dbReference>
<name>A0A7W9SVG5_ARMRO</name>
<dbReference type="PROSITE" id="PS51677">
    <property type="entry name" value="NODB"/>
    <property type="match status" value="1"/>
</dbReference>
<keyword evidence="3" id="KW-0732">Signal</keyword>
<dbReference type="SUPFAM" id="SSF48452">
    <property type="entry name" value="TPR-like"/>
    <property type="match status" value="1"/>
</dbReference>
<reference evidence="5 6" key="1">
    <citation type="submission" date="2020-08" db="EMBL/GenBank/DDBJ databases">
        <title>Genomic Encyclopedia of Type Strains, Phase IV (KMG-IV): sequencing the most valuable type-strain genomes for metagenomic binning, comparative biology and taxonomic classification.</title>
        <authorList>
            <person name="Goeker M."/>
        </authorList>
    </citation>
    <scope>NUCLEOTIDE SEQUENCE [LARGE SCALE GENOMIC DNA]</scope>
    <source>
        <strain evidence="5 6">DSM 23562</strain>
    </source>
</reference>
<gene>
    <name evidence="5" type="ORF">HNQ39_004955</name>
</gene>
<dbReference type="CDD" id="cd10917">
    <property type="entry name" value="CE4_NodB_like_6s_7s"/>
    <property type="match status" value="1"/>
</dbReference>
<protein>
    <submittedName>
        <fullName evidence="5">Peptidoglycan/xylan/chitin deacetylase (PgdA/CDA1 family)</fullName>
    </submittedName>
</protein>
<dbReference type="Pfam" id="PF17957">
    <property type="entry name" value="Big_7"/>
    <property type="match status" value="1"/>
</dbReference>
<dbReference type="Gene3D" id="1.25.40.10">
    <property type="entry name" value="Tetratricopeptide repeat domain"/>
    <property type="match status" value="2"/>
</dbReference>
<evidence type="ECO:0000259" key="4">
    <source>
        <dbReference type="PROSITE" id="PS51677"/>
    </source>
</evidence>
<keyword evidence="6" id="KW-1185">Reference proteome</keyword>
<dbReference type="EMBL" id="JACHGW010000005">
    <property type="protein sequence ID" value="MBB6053123.1"/>
    <property type="molecule type" value="Genomic_DNA"/>
</dbReference>
<dbReference type="RefSeq" id="WP_184203106.1">
    <property type="nucleotide sequence ID" value="NZ_JACHGW010000005.1"/>
</dbReference>
<dbReference type="InterPro" id="IPR011990">
    <property type="entry name" value="TPR-like_helical_dom_sf"/>
</dbReference>
<dbReference type="InterPro" id="IPR050248">
    <property type="entry name" value="Polysacc_deacetylase_ArnD"/>
</dbReference>
<evidence type="ECO:0000256" key="3">
    <source>
        <dbReference type="SAM" id="SignalP"/>
    </source>
</evidence>
<dbReference type="InterPro" id="IPR011330">
    <property type="entry name" value="Glyco_hydro/deAcase_b/a-brl"/>
</dbReference>
<dbReference type="AlphaFoldDB" id="A0A7W9SVG5"/>